<dbReference type="EMBL" id="JAESIY010000010">
    <property type="protein sequence ID" value="MBL3657989.1"/>
    <property type="molecule type" value="Genomic_DNA"/>
</dbReference>
<protein>
    <submittedName>
        <fullName evidence="1">DUF2459 domain-containing protein</fullName>
    </submittedName>
</protein>
<dbReference type="AlphaFoldDB" id="A0A937FB85"/>
<evidence type="ECO:0000313" key="1">
    <source>
        <dbReference type="EMBL" id="MBL3657989.1"/>
    </source>
</evidence>
<comment type="caution">
    <text evidence="1">The sequence shown here is derived from an EMBL/GenBank/DDBJ whole genome shotgun (WGS) entry which is preliminary data.</text>
</comment>
<dbReference type="InterPro" id="IPR011727">
    <property type="entry name" value="CHP02117"/>
</dbReference>
<keyword evidence="2" id="KW-1185">Reference proteome</keyword>
<proteinExistence type="predicted"/>
<reference evidence="1" key="1">
    <citation type="submission" date="2021-01" db="EMBL/GenBank/DDBJ databases">
        <title>Fulvivirga kasyanovii gen. nov., sp nov., a novel member of the phylum Bacteroidetes isolated from seawater in a mussel farm.</title>
        <authorList>
            <person name="Zhao L.-H."/>
            <person name="Wang Z.-J."/>
        </authorList>
    </citation>
    <scope>NUCLEOTIDE SEQUENCE</scope>
    <source>
        <strain evidence="1">2943</strain>
    </source>
</reference>
<evidence type="ECO:0000313" key="2">
    <source>
        <dbReference type="Proteomes" id="UP000659388"/>
    </source>
</evidence>
<gene>
    <name evidence="1" type="ORF">JL102_17695</name>
</gene>
<dbReference type="Pfam" id="PF09601">
    <property type="entry name" value="DUF2459"/>
    <property type="match status" value="1"/>
</dbReference>
<organism evidence="1 2">
    <name type="scientific">Fulvivirga sediminis</name>
    <dbReference type="NCBI Taxonomy" id="2803949"/>
    <lineage>
        <taxon>Bacteria</taxon>
        <taxon>Pseudomonadati</taxon>
        <taxon>Bacteroidota</taxon>
        <taxon>Cytophagia</taxon>
        <taxon>Cytophagales</taxon>
        <taxon>Fulvivirgaceae</taxon>
        <taxon>Fulvivirga</taxon>
    </lineage>
</organism>
<dbReference type="Proteomes" id="UP000659388">
    <property type="component" value="Unassembled WGS sequence"/>
</dbReference>
<dbReference type="RefSeq" id="WP_202245782.1">
    <property type="nucleotide sequence ID" value="NZ_JAESIY010000010.1"/>
</dbReference>
<accession>A0A937FB85</accession>
<name>A0A937FB85_9BACT</name>
<sequence>MSLLKQVFKWLLFLLLLPVAYLLIALLLTFITVNGDHEAAEKGKAVYLNTNGVHLDIILPKNDVDSQVLKDLRYYENENYLSFGWGDKNFYINTPSWGDLTFSNAFEALFMKSSTLVHVTRYKQRQSDWVEVKVTDSELQNLNKYLLAAFKRDKAENKQLLLNKGYSPIDDFYEANGNYTCFNTCNSWVNTAFKNSGLKACLWTPFDFGLMRKYD</sequence>